<gene>
    <name evidence="2" type="ORF">FAZ19_07615</name>
</gene>
<sequence length="436" mass="49128">MKYPFQLLMQRLGSTSYTIQMILLALAAFGCYTSMYAYRKAFTAALFTELPIWGVDYKVWLVIAQVFGYMLSKFYGIKFVSELGQQKRGAKLLLLIGVAWLALLGFAFIPAPYNIVCMFINGLPLGMIWGIVFSYLEGRRATEFLAAIMSVSLVFASGFVKSLARFLMEELHVTEQWMPFATGLLFAIPLLVFTLVLEAMPPPDAKDKLLRNERKAMTHGERIAFLKMFLPGLVVVVFVYLIFSVLRDIRDNFEVEIWADIGVTETLIYVQTDSLIALVVLALMGLLICVKNNMKAFSYIHVMLFTGCFLAGIFTYLFRIQAVSGVTWMVMTGLGLYMVYIPFNAIFFERFLASFKVKGNIGFLMYVADSVGYLGSVCVLLVRELGLVETSWGSFFEQAILLAAVLGCISVVFSLIYFRRKKVTEVEPLGDMELAR</sequence>
<comment type="caution">
    <text evidence="2">The sequence shown here is derived from an EMBL/GenBank/DDBJ whole genome shotgun (WGS) entry which is preliminary data.</text>
</comment>
<feature type="transmembrane region" description="Helical" evidence="1">
    <location>
        <begin position="21"/>
        <end position="39"/>
    </location>
</feature>
<dbReference type="Proteomes" id="UP000309872">
    <property type="component" value="Unassembled WGS sequence"/>
</dbReference>
<evidence type="ECO:0008006" key="4">
    <source>
        <dbReference type="Google" id="ProtNLM"/>
    </source>
</evidence>
<name>A0A4U0H4X1_9SPHI</name>
<feature type="transmembrane region" description="Helical" evidence="1">
    <location>
        <begin position="360"/>
        <end position="383"/>
    </location>
</feature>
<dbReference type="AlphaFoldDB" id="A0A4U0H4X1"/>
<feature type="transmembrane region" description="Helical" evidence="1">
    <location>
        <begin position="302"/>
        <end position="320"/>
    </location>
</feature>
<feature type="transmembrane region" description="Helical" evidence="1">
    <location>
        <begin position="59"/>
        <end position="80"/>
    </location>
</feature>
<feature type="transmembrane region" description="Helical" evidence="1">
    <location>
        <begin position="223"/>
        <end position="246"/>
    </location>
</feature>
<dbReference type="InterPro" id="IPR043745">
    <property type="entry name" value="DUF5690"/>
</dbReference>
<organism evidence="2 3">
    <name type="scientific">Sphingobacterium alkalisoli</name>
    <dbReference type="NCBI Taxonomy" id="1874115"/>
    <lineage>
        <taxon>Bacteria</taxon>
        <taxon>Pseudomonadati</taxon>
        <taxon>Bacteroidota</taxon>
        <taxon>Sphingobacteriia</taxon>
        <taxon>Sphingobacteriales</taxon>
        <taxon>Sphingobacteriaceae</taxon>
        <taxon>Sphingobacterium</taxon>
    </lineage>
</organism>
<feature type="transmembrane region" description="Helical" evidence="1">
    <location>
        <begin position="143"/>
        <end position="160"/>
    </location>
</feature>
<reference evidence="2 3" key="1">
    <citation type="submission" date="2019-04" db="EMBL/GenBank/DDBJ databases">
        <title>Sphingobacterium olei sp. nov., isolated from oil-contaminated soil.</title>
        <authorList>
            <person name="Liu B."/>
        </authorList>
    </citation>
    <scope>NUCLEOTIDE SEQUENCE [LARGE SCALE GENOMIC DNA]</scope>
    <source>
        <strain evidence="2 3">Y3L14</strain>
    </source>
</reference>
<evidence type="ECO:0000256" key="1">
    <source>
        <dbReference type="SAM" id="Phobius"/>
    </source>
</evidence>
<dbReference type="PROSITE" id="PS51257">
    <property type="entry name" value="PROKAR_LIPOPROTEIN"/>
    <property type="match status" value="1"/>
</dbReference>
<protein>
    <recommendedName>
        <fullName evidence="4">MFS transporter</fullName>
    </recommendedName>
</protein>
<keyword evidence="3" id="KW-1185">Reference proteome</keyword>
<feature type="transmembrane region" description="Helical" evidence="1">
    <location>
        <begin position="115"/>
        <end position="136"/>
    </location>
</feature>
<dbReference type="Pfam" id="PF18943">
    <property type="entry name" value="DUF5690"/>
    <property type="match status" value="1"/>
</dbReference>
<keyword evidence="1" id="KW-1133">Transmembrane helix</keyword>
<accession>A0A4U0H4X1</accession>
<dbReference type="RefSeq" id="WP_136820126.1">
    <property type="nucleotide sequence ID" value="NZ_BMJX01000002.1"/>
</dbReference>
<feature type="transmembrane region" description="Helical" evidence="1">
    <location>
        <begin position="395"/>
        <end position="418"/>
    </location>
</feature>
<feature type="transmembrane region" description="Helical" evidence="1">
    <location>
        <begin position="266"/>
        <end position="290"/>
    </location>
</feature>
<keyword evidence="1" id="KW-0472">Membrane</keyword>
<proteinExistence type="predicted"/>
<dbReference type="OrthoDB" id="182994at2"/>
<feature type="transmembrane region" description="Helical" evidence="1">
    <location>
        <begin position="92"/>
        <end position="109"/>
    </location>
</feature>
<evidence type="ECO:0000313" key="3">
    <source>
        <dbReference type="Proteomes" id="UP000309872"/>
    </source>
</evidence>
<keyword evidence="1" id="KW-0812">Transmembrane</keyword>
<dbReference type="SUPFAM" id="SSF103473">
    <property type="entry name" value="MFS general substrate transporter"/>
    <property type="match status" value="1"/>
</dbReference>
<feature type="transmembrane region" description="Helical" evidence="1">
    <location>
        <begin position="180"/>
        <end position="202"/>
    </location>
</feature>
<feature type="transmembrane region" description="Helical" evidence="1">
    <location>
        <begin position="326"/>
        <end position="348"/>
    </location>
</feature>
<dbReference type="InterPro" id="IPR036259">
    <property type="entry name" value="MFS_trans_sf"/>
</dbReference>
<evidence type="ECO:0000313" key="2">
    <source>
        <dbReference type="EMBL" id="TJY66777.1"/>
    </source>
</evidence>
<dbReference type="EMBL" id="SUKA01000002">
    <property type="protein sequence ID" value="TJY66777.1"/>
    <property type="molecule type" value="Genomic_DNA"/>
</dbReference>